<evidence type="ECO:0000313" key="4">
    <source>
        <dbReference type="Proteomes" id="UP000823775"/>
    </source>
</evidence>
<gene>
    <name evidence="3" type="primary">DNAJC18_1</name>
    <name evidence="3" type="ORF">HAX54_025366</name>
</gene>
<dbReference type="CDD" id="cd06257">
    <property type="entry name" value="DnaJ"/>
    <property type="match status" value="1"/>
</dbReference>
<dbReference type="PANTHER" id="PTHR43908">
    <property type="entry name" value="AT29763P-RELATED"/>
    <property type="match status" value="1"/>
</dbReference>
<dbReference type="Pfam" id="PF00226">
    <property type="entry name" value="DnaJ"/>
    <property type="match status" value="1"/>
</dbReference>
<reference evidence="3 4" key="1">
    <citation type="journal article" date="2021" name="BMC Genomics">
        <title>Datura genome reveals duplications of psychoactive alkaloid biosynthetic genes and high mutation rate following tissue culture.</title>
        <authorList>
            <person name="Rajewski A."/>
            <person name="Carter-House D."/>
            <person name="Stajich J."/>
            <person name="Litt A."/>
        </authorList>
    </citation>
    <scope>NUCLEOTIDE SEQUENCE [LARGE SCALE GENOMIC DNA]</scope>
    <source>
        <strain evidence="3">AR-01</strain>
    </source>
</reference>
<dbReference type="Proteomes" id="UP000823775">
    <property type="component" value="Unassembled WGS sequence"/>
</dbReference>
<dbReference type="EMBL" id="JACEIK010000308">
    <property type="protein sequence ID" value="MCD7454620.1"/>
    <property type="molecule type" value="Genomic_DNA"/>
</dbReference>
<keyword evidence="4" id="KW-1185">Reference proteome</keyword>
<accession>A0ABS8S674</accession>
<dbReference type="InterPro" id="IPR036869">
    <property type="entry name" value="J_dom_sf"/>
</dbReference>
<dbReference type="InterPro" id="IPR001623">
    <property type="entry name" value="DnaJ_domain"/>
</dbReference>
<evidence type="ECO:0000256" key="1">
    <source>
        <dbReference type="SAM" id="Coils"/>
    </source>
</evidence>
<dbReference type="Gene3D" id="1.10.287.110">
    <property type="entry name" value="DnaJ domain"/>
    <property type="match status" value="1"/>
</dbReference>
<feature type="domain" description="J" evidence="2">
    <location>
        <begin position="97"/>
        <end position="161"/>
    </location>
</feature>
<name>A0ABS8S674_DATST</name>
<organism evidence="3 4">
    <name type="scientific">Datura stramonium</name>
    <name type="common">Jimsonweed</name>
    <name type="synonym">Common thornapple</name>
    <dbReference type="NCBI Taxonomy" id="4076"/>
    <lineage>
        <taxon>Eukaryota</taxon>
        <taxon>Viridiplantae</taxon>
        <taxon>Streptophyta</taxon>
        <taxon>Embryophyta</taxon>
        <taxon>Tracheophyta</taxon>
        <taxon>Spermatophyta</taxon>
        <taxon>Magnoliopsida</taxon>
        <taxon>eudicotyledons</taxon>
        <taxon>Gunneridae</taxon>
        <taxon>Pentapetalae</taxon>
        <taxon>asterids</taxon>
        <taxon>lamiids</taxon>
        <taxon>Solanales</taxon>
        <taxon>Solanaceae</taxon>
        <taxon>Solanoideae</taxon>
        <taxon>Datureae</taxon>
        <taxon>Datura</taxon>
    </lineage>
</organism>
<dbReference type="SUPFAM" id="SSF46565">
    <property type="entry name" value="Chaperone J-domain"/>
    <property type="match status" value="1"/>
</dbReference>
<dbReference type="SMART" id="SM00271">
    <property type="entry name" value="DnaJ"/>
    <property type="match status" value="1"/>
</dbReference>
<keyword evidence="1" id="KW-0175">Coiled coil</keyword>
<dbReference type="PRINTS" id="PR00625">
    <property type="entry name" value="JDOMAIN"/>
</dbReference>
<proteinExistence type="predicted"/>
<dbReference type="PANTHER" id="PTHR43908:SF10">
    <property type="entry name" value="J DOMAIN-CONTAINING PROTEIN"/>
    <property type="match status" value="1"/>
</dbReference>
<protein>
    <submittedName>
        <fullName evidence="3">DnaJ, sub C member 18</fullName>
    </submittedName>
</protein>
<evidence type="ECO:0000259" key="2">
    <source>
        <dbReference type="PROSITE" id="PS50076"/>
    </source>
</evidence>
<feature type="coiled-coil region" evidence="1">
    <location>
        <begin position="54"/>
        <end position="91"/>
    </location>
</feature>
<comment type="caution">
    <text evidence="3">The sequence shown here is derived from an EMBL/GenBank/DDBJ whole genome shotgun (WGS) entry which is preliminary data.</text>
</comment>
<evidence type="ECO:0000313" key="3">
    <source>
        <dbReference type="EMBL" id="MCD7454620.1"/>
    </source>
</evidence>
<sequence>MDSNKDEALRCITIAREAIALGNKHRALKFIGIARRLNKNLVVDDLLTTCENLNSSIRGNLNEVKNDVASVKNETGEVKNYREEHVELIRRIISKKDYYEILGLEKSCSVDEIRRAYRKISLKVHPDKNKASDSEDAFKKVAKAFKCLSDDGSRRQYDQTGYADEFVYSQECNVSGVMRRRRTEHDYSFGDDIDPDEIFSSFFGQDDDVFRTTYVYRTRNAGAELRVELSPLARIASLIDQVVRISPSKISRRANIIPQCELICSNIPEIRSVDMAYKA</sequence>
<dbReference type="PROSITE" id="PS50076">
    <property type="entry name" value="DNAJ_2"/>
    <property type="match status" value="1"/>
</dbReference>
<dbReference type="InterPro" id="IPR051100">
    <property type="entry name" value="DnaJ_subfamily_B/C"/>
</dbReference>